<proteinExistence type="predicted"/>
<protein>
    <submittedName>
        <fullName evidence="1">Uncharacterized protein</fullName>
    </submittedName>
</protein>
<dbReference type="RefSeq" id="WP_390190642.1">
    <property type="nucleotide sequence ID" value="NZ_JBHMEP010000001.1"/>
</dbReference>
<accession>A0ABV5HLL7</accession>
<dbReference type="EMBL" id="JBHMEP010000001">
    <property type="protein sequence ID" value="MFB9134652.1"/>
    <property type="molecule type" value="Genomic_DNA"/>
</dbReference>
<evidence type="ECO:0000313" key="2">
    <source>
        <dbReference type="Proteomes" id="UP001589645"/>
    </source>
</evidence>
<reference evidence="1 2" key="1">
    <citation type="submission" date="2024-09" db="EMBL/GenBank/DDBJ databases">
        <authorList>
            <person name="Sun Q."/>
            <person name="Mori K."/>
        </authorList>
    </citation>
    <scope>NUCLEOTIDE SEQUENCE [LARGE SCALE GENOMIC DNA]</scope>
    <source>
        <strain evidence="1 2">CECT 8064</strain>
    </source>
</reference>
<sequence length="84" mass="9912">MTKYKNPLDSRIIKMLQNHGLIKKEAQAYLKQHIYKLEPNEIAKIKNYSTHFGLNAKQKLVDEILELRREVLISKLNHCEVNHS</sequence>
<comment type="caution">
    <text evidence="1">The sequence shown here is derived from an EMBL/GenBank/DDBJ whole genome shotgun (WGS) entry which is preliminary data.</text>
</comment>
<keyword evidence="2" id="KW-1185">Reference proteome</keyword>
<evidence type="ECO:0000313" key="1">
    <source>
        <dbReference type="EMBL" id="MFB9134652.1"/>
    </source>
</evidence>
<name>A0ABV5HLL7_9VIBR</name>
<dbReference type="Proteomes" id="UP001589645">
    <property type="component" value="Unassembled WGS sequence"/>
</dbReference>
<gene>
    <name evidence="1" type="ORF">ACFFUV_06640</name>
</gene>
<organism evidence="1 2">
    <name type="scientific">Vibrio olivae</name>
    <dbReference type="NCBI Taxonomy" id="1243002"/>
    <lineage>
        <taxon>Bacteria</taxon>
        <taxon>Pseudomonadati</taxon>
        <taxon>Pseudomonadota</taxon>
        <taxon>Gammaproteobacteria</taxon>
        <taxon>Vibrionales</taxon>
        <taxon>Vibrionaceae</taxon>
        <taxon>Vibrio</taxon>
    </lineage>
</organism>